<dbReference type="PANTHER" id="PTHR35218:SF9">
    <property type="entry name" value="ENDONUCLEASE_EXONUCLEASE_PHOSPHATASE DOMAIN-CONTAINING PROTEIN"/>
    <property type="match status" value="1"/>
</dbReference>
<dbReference type="Proteomes" id="UP001234989">
    <property type="component" value="Chromosome 11"/>
</dbReference>
<name>A0AAF0ZZI7_SOLVR</name>
<dbReference type="PANTHER" id="PTHR35218">
    <property type="entry name" value="RNASE H DOMAIN-CONTAINING PROTEIN"/>
    <property type="match status" value="1"/>
</dbReference>
<proteinExistence type="predicted"/>
<sequence>MVIMTPTMRTSQIPSPKDGEILNPQITHNPMTQQNIFMLWNTRGVNNEKFKRNFRELICYHNPFFVAIRETNMDD</sequence>
<organism evidence="1 2">
    <name type="scientific">Solanum verrucosum</name>
    <dbReference type="NCBI Taxonomy" id="315347"/>
    <lineage>
        <taxon>Eukaryota</taxon>
        <taxon>Viridiplantae</taxon>
        <taxon>Streptophyta</taxon>
        <taxon>Embryophyta</taxon>
        <taxon>Tracheophyta</taxon>
        <taxon>Spermatophyta</taxon>
        <taxon>Magnoliopsida</taxon>
        <taxon>eudicotyledons</taxon>
        <taxon>Gunneridae</taxon>
        <taxon>Pentapetalae</taxon>
        <taxon>asterids</taxon>
        <taxon>lamiids</taxon>
        <taxon>Solanales</taxon>
        <taxon>Solanaceae</taxon>
        <taxon>Solanoideae</taxon>
        <taxon>Solaneae</taxon>
        <taxon>Solanum</taxon>
    </lineage>
</organism>
<dbReference type="EMBL" id="CP133622">
    <property type="protein sequence ID" value="WMV54544.1"/>
    <property type="molecule type" value="Genomic_DNA"/>
</dbReference>
<evidence type="ECO:0000313" key="1">
    <source>
        <dbReference type="EMBL" id="WMV54544.1"/>
    </source>
</evidence>
<accession>A0AAF0ZZI7</accession>
<reference evidence="1" key="1">
    <citation type="submission" date="2023-08" db="EMBL/GenBank/DDBJ databases">
        <title>A de novo genome assembly of Solanum verrucosum Schlechtendal, a Mexican diploid species geographically isolated from the other diploid A-genome species in potato relatives.</title>
        <authorList>
            <person name="Hosaka K."/>
        </authorList>
    </citation>
    <scope>NUCLEOTIDE SEQUENCE</scope>
    <source>
        <tissue evidence="1">Young leaves</tissue>
    </source>
</reference>
<evidence type="ECO:0000313" key="2">
    <source>
        <dbReference type="Proteomes" id="UP001234989"/>
    </source>
</evidence>
<protein>
    <submittedName>
        <fullName evidence="1">Uncharacterized protein</fullName>
    </submittedName>
</protein>
<gene>
    <name evidence="1" type="ORF">MTR67_047929</name>
</gene>
<keyword evidence="2" id="KW-1185">Reference proteome</keyword>
<dbReference type="AlphaFoldDB" id="A0AAF0ZZI7"/>